<sequence length="61" mass="6421">MRPAANTSGRPFDRGGRLRPRSQKAITGVSEEPPIPRCPGAALGLGSKARISRAIQPGVTR</sequence>
<organism evidence="2 3">
    <name type="scientific">Nesidiocoris tenuis</name>
    <dbReference type="NCBI Taxonomy" id="355587"/>
    <lineage>
        <taxon>Eukaryota</taxon>
        <taxon>Metazoa</taxon>
        <taxon>Ecdysozoa</taxon>
        <taxon>Arthropoda</taxon>
        <taxon>Hexapoda</taxon>
        <taxon>Insecta</taxon>
        <taxon>Pterygota</taxon>
        <taxon>Neoptera</taxon>
        <taxon>Paraneoptera</taxon>
        <taxon>Hemiptera</taxon>
        <taxon>Heteroptera</taxon>
        <taxon>Panheteroptera</taxon>
        <taxon>Cimicomorpha</taxon>
        <taxon>Miridae</taxon>
        <taxon>Dicyphina</taxon>
        <taxon>Nesidiocoris</taxon>
    </lineage>
</organism>
<reference evidence="2 3" key="1">
    <citation type="submission" date="2020-02" db="EMBL/GenBank/DDBJ databases">
        <authorList>
            <person name="Ferguson B K."/>
        </authorList>
    </citation>
    <scope>NUCLEOTIDE SEQUENCE [LARGE SCALE GENOMIC DNA]</scope>
</reference>
<proteinExistence type="predicted"/>
<dbReference type="EMBL" id="CADCXU010011744">
    <property type="protein sequence ID" value="CAB0001903.1"/>
    <property type="molecule type" value="Genomic_DNA"/>
</dbReference>
<evidence type="ECO:0000313" key="2">
    <source>
        <dbReference type="EMBL" id="CAB0001903.1"/>
    </source>
</evidence>
<dbReference type="AlphaFoldDB" id="A0A6H5GFN4"/>
<accession>A0A6H5GFN4</accession>
<feature type="non-terminal residue" evidence="2">
    <location>
        <position position="61"/>
    </location>
</feature>
<protein>
    <submittedName>
        <fullName evidence="2">Uncharacterized protein</fullName>
    </submittedName>
</protein>
<name>A0A6H5GFN4_9HEMI</name>
<evidence type="ECO:0000256" key="1">
    <source>
        <dbReference type="SAM" id="MobiDB-lite"/>
    </source>
</evidence>
<keyword evidence="3" id="KW-1185">Reference proteome</keyword>
<evidence type="ECO:0000313" key="3">
    <source>
        <dbReference type="Proteomes" id="UP000479000"/>
    </source>
</evidence>
<feature type="region of interest" description="Disordered" evidence="1">
    <location>
        <begin position="1"/>
        <end position="43"/>
    </location>
</feature>
<dbReference type="Proteomes" id="UP000479000">
    <property type="component" value="Unassembled WGS sequence"/>
</dbReference>
<gene>
    <name evidence="2" type="ORF">NTEN_LOCUS7690</name>
</gene>